<feature type="domain" description="ABC transmembrane type-1" evidence="9">
    <location>
        <begin position="66"/>
        <end position="268"/>
    </location>
</feature>
<dbReference type="Proteomes" id="UP000646426">
    <property type="component" value="Unassembled WGS sequence"/>
</dbReference>
<organism evidence="10 11">
    <name type="scientific">Cognatilysobacter bugurensis</name>
    <dbReference type="NCBI Taxonomy" id="543356"/>
    <lineage>
        <taxon>Bacteria</taxon>
        <taxon>Pseudomonadati</taxon>
        <taxon>Pseudomonadota</taxon>
        <taxon>Gammaproteobacteria</taxon>
        <taxon>Lysobacterales</taxon>
        <taxon>Lysobacteraceae</taxon>
        <taxon>Cognatilysobacter</taxon>
    </lineage>
</organism>
<evidence type="ECO:0000313" key="11">
    <source>
        <dbReference type="Proteomes" id="UP000646426"/>
    </source>
</evidence>
<feature type="transmembrane region" description="Helical" evidence="8">
    <location>
        <begin position="70"/>
        <end position="94"/>
    </location>
</feature>
<feature type="transmembrane region" description="Helical" evidence="8">
    <location>
        <begin position="101"/>
        <end position="125"/>
    </location>
</feature>
<feature type="transmembrane region" description="Helical" evidence="8">
    <location>
        <begin position="369"/>
        <end position="392"/>
    </location>
</feature>
<evidence type="ECO:0000259" key="9">
    <source>
        <dbReference type="PROSITE" id="PS50928"/>
    </source>
</evidence>
<dbReference type="GO" id="GO:0055085">
    <property type="term" value="P:transmembrane transport"/>
    <property type="evidence" value="ECO:0007669"/>
    <property type="project" value="InterPro"/>
</dbReference>
<keyword evidence="6 8" id="KW-1133">Transmembrane helix</keyword>
<keyword evidence="3" id="KW-1003">Cell membrane</keyword>
<comment type="subcellular location">
    <subcellularLocation>
        <location evidence="1">Cell inner membrane</location>
        <topology evidence="1">Multi-pass membrane protein</topology>
    </subcellularLocation>
    <subcellularLocation>
        <location evidence="8">Cell membrane</location>
        <topology evidence="8">Multi-pass membrane protein</topology>
    </subcellularLocation>
</comment>
<evidence type="ECO:0000256" key="2">
    <source>
        <dbReference type="ARBA" id="ARBA00022448"/>
    </source>
</evidence>
<evidence type="ECO:0000313" key="10">
    <source>
        <dbReference type="EMBL" id="GHA84093.1"/>
    </source>
</evidence>
<dbReference type="PANTHER" id="PTHR43357:SF3">
    <property type="entry name" value="FE(3+)-TRANSPORT SYSTEM PERMEASE PROTEIN FBPB 2"/>
    <property type="match status" value="1"/>
</dbReference>
<reference evidence="10" key="1">
    <citation type="journal article" date="2014" name="Int. J. Syst. Evol. Microbiol.">
        <title>Complete genome sequence of Corynebacterium casei LMG S-19264T (=DSM 44701T), isolated from a smear-ripened cheese.</title>
        <authorList>
            <consortium name="US DOE Joint Genome Institute (JGI-PGF)"/>
            <person name="Walter F."/>
            <person name="Albersmeier A."/>
            <person name="Kalinowski J."/>
            <person name="Ruckert C."/>
        </authorList>
    </citation>
    <scope>NUCLEOTIDE SEQUENCE</scope>
    <source>
        <strain evidence="10">KCTC 23077</strain>
    </source>
</reference>
<sequence>MPATADPAPGLTRFTVPGPGRAPWLWLAVALSLPSLVPLLSAFAALARPDPATLDHLLTHVLPLVGRNTAWLLLGVGVASAALGTVLAALVALCDFPGRRVFAWLLVLPLVFPGYVLATVFIELFDYAGPVGTLLRELGAPELPFRSRAGLIAVLTCALYPYVYLVAREAFASQGSRALEVARSLGMSPLRAFVSTSLPLARPWVAGGTLLVLMETLADFGTVAAFNYDTFTTAIYKAWFALFSPDTALQIAAVMLVFVIALVVIEAALRRRQSFATVGHVESTRLRLGRYAWLASGLCALVVTIAFAVPAARLLWNAVRHLAELDARYVESVTNALGLATVAAALTAAAAFVIAMAARNRPGLASTAVTRLATLGYGLPGALLAVGLYVPVARFSTWLANETGMDAMWQGGLALLLVGYGIRFLAVAHAPVAGGLLRIRPGLVDASRSLGVTGPRQLRHVQWPLLRGSFAAAGLLVFVDVMKEMPITLMMRPFGWDTLATRVFELTNEGEWARAALPSLAIVLAGLVPVMLLTRRRQDAP</sequence>
<feature type="transmembrane region" description="Helical" evidence="8">
    <location>
        <begin position="512"/>
        <end position="533"/>
    </location>
</feature>
<evidence type="ECO:0000256" key="6">
    <source>
        <dbReference type="ARBA" id="ARBA00022989"/>
    </source>
</evidence>
<dbReference type="SUPFAM" id="SSF161098">
    <property type="entry name" value="MetI-like"/>
    <property type="match status" value="2"/>
</dbReference>
<dbReference type="PROSITE" id="PS50928">
    <property type="entry name" value="ABC_TM1"/>
    <property type="match status" value="2"/>
</dbReference>
<comment type="similarity">
    <text evidence="8">Belongs to the binding-protein-dependent transport system permease family.</text>
</comment>
<feature type="domain" description="ABC transmembrane type-1" evidence="9">
    <location>
        <begin position="333"/>
        <end position="533"/>
    </location>
</feature>
<dbReference type="CDD" id="cd06261">
    <property type="entry name" value="TM_PBP2"/>
    <property type="match status" value="2"/>
</dbReference>
<dbReference type="PANTHER" id="PTHR43357">
    <property type="entry name" value="INNER MEMBRANE ABC TRANSPORTER PERMEASE PROTEIN YDCV"/>
    <property type="match status" value="1"/>
</dbReference>
<reference evidence="10" key="2">
    <citation type="submission" date="2020-09" db="EMBL/GenBank/DDBJ databases">
        <authorList>
            <person name="Sun Q."/>
            <person name="Kim S."/>
        </authorList>
    </citation>
    <scope>NUCLEOTIDE SEQUENCE</scope>
    <source>
        <strain evidence="10">KCTC 23077</strain>
    </source>
</reference>
<keyword evidence="4" id="KW-0997">Cell inner membrane</keyword>
<feature type="transmembrane region" description="Helical" evidence="8">
    <location>
        <begin position="465"/>
        <end position="482"/>
    </location>
</feature>
<feature type="transmembrane region" description="Helical" evidence="8">
    <location>
        <begin position="290"/>
        <end position="316"/>
    </location>
</feature>
<gene>
    <name evidence="10" type="ORF">GCM10007067_22870</name>
</gene>
<proteinExistence type="inferred from homology"/>
<dbReference type="EMBL" id="BMYD01000003">
    <property type="protein sequence ID" value="GHA84093.1"/>
    <property type="molecule type" value="Genomic_DNA"/>
</dbReference>
<feature type="transmembrane region" description="Helical" evidence="8">
    <location>
        <begin position="336"/>
        <end position="357"/>
    </location>
</feature>
<feature type="transmembrane region" description="Helical" evidence="8">
    <location>
        <begin position="24"/>
        <end position="47"/>
    </location>
</feature>
<dbReference type="InterPro" id="IPR000515">
    <property type="entry name" value="MetI-like"/>
</dbReference>
<keyword evidence="2 8" id="KW-0813">Transport</keyword>
<feature type="transmembrane region" description="Helical" evidence="8">
    <location>
        <begin position="145"/>
        <end position="167"/>
    </location>
</feature>
<feature type="transmembrane region" description="Helical" evidence="8">
    <location>
        <begin position="248"/>
        <end position="269"/>
    </location>
</feature>
<evidence type="ECO:0000256" key="5">
    <source>
        <dbReference type="ARBA" id="ARBA00022692"/>
    </source>
</evidence>
<keyword evidence="11" id="KW-1185">Reference proteome</keyword>
<evidence type="ECO:0000256" key="8">
    <source>
        <dbReference type="RuleBase" id="RU363032"/>
    </source>
</evidence>
<dbReference type="Pfam" id="PF00528">
    <property type="entry name" value="BPD_transp_1"/>
    <property type="match status" value="2"/>
</dbReference>
<dbReference type="GO" id="GO:0005886">
    <property type="term" value="C:plasma membrane"/>
    <property type="evidence" value="ECO:0007669"/>
    <property type="project" value="UniProtKB-SubCell"/>
</dbReference>
<evidence type="ECO:0000256" key="3">
    <source>
        <dbReference type="ARBA" id="ARBA00022475"/>
    </source>
</evidence>
<evidence type="ECO:0000256" key="7">
    <source>
        <dbReference type="ARBA" id="ARBA00023136"/>
    </source>
</evidence>
<keyword evidence="7 8" id="KW-0472">Membrane</keyword>
<dbReference type="Gene3D" id="1.10.3720.10">
    <property type="entry name" value="MetI-like"/>
    <property type="match status" value="2"/>
</dbReference>
<feature type="transmembrane region" description="Helical" evidence="8">
    <location>
        <begin position="412"/>
        <end position="437"/>
    </location>
</feature>
<evidence type="ECO:0000256" key="1">
    <source>
        <dbReference type="ARBA" id="ARBA00004429"/>
    </source>
</evidence>
<dbReference type="AlphaFoldDB" id="A0A918T2E4"/>
<dbReference type="InterPro" id="IPR035906">
    <property type="entry name" value="MetI-like_sf"/>
</dbReference>
<feature type="transmembrane region" description="Helical" evidence="8">
    <location>
        <begin position="204"/>
        <end position="228"/>
    </location>
</feature>
<keyword evidence="5 8" id="KW-0812">Transmembrane</keyword>
<evidence type="ECO:0000256" key="4">
    <source>
        <dbReference type="ARBA" id="ARBA00022519"/>
    </source>
</evidence>
<name>A0A918T2E4_9GAMM</name>
<protein>
    <submittedName>
        <fullName evidence="10">Binding-protein-dependent transport system inner membrane protein</fullName>
    </submittedName>
</protein>
<accession>A0A918T2E4</accession>
<comment type="caution">
    <text evidence="10">The sequence shown here is derived from an EMBL/GenBank/DDBJ whole genome shotgun (WGS) entry which is preliminary data.</text>
</comment>